<dbReference type="PANTHER" id="PTHR45931:SF3">
    <property type="entry name" value="RING ZINC FINGER-CONTAINING PROTEIN"/>
    <property type="match status" value="1"/>
</dbReference>
<evidence type="ECO:0000256" key="3">
    <source>
        <dbReference type="ARBA" id="ARBA00022679"/>
    </source>
</evidence>
<gene>
    <name evidence="11" type="ORF">jhhlp_003840</name>
</gene>
<feature type="compositionally biased region" description="Low complexity" evidence="9">
    <location>
        <begin position="403"/>
        <end position="412"/>
    </location>
</feature>
<dbReference type="InterPro" id="IPR013083">
    <property type="entry name" value="Znf_RING/FYVE/PHD"/>
</dbReference>
<dbReference type="EMBL" id="NLAX01000010">
    <property type="protein sequence ID" value="PKS09226.1"/>
    <property type="molecule type" value="Genomic_DNA"/>
</dbReference>
<dbReference type="SUPFAM" id="SSF57850">
    <property type="entry name" value="RING/U-box"/>
    <property type="match status" value="1"/>
</dbReference>
<accession>A0A2N3N9V3</accession>
<feature type="compositionally biased region" description="Pro residues" evidence="9">
    <location>
        <begin position="116"/>
        <end position="128"/>
    </location>
</feature>
<organism evidence="11 12">
    <name type="scientific">Lomentospora prolificans</name>
    <dbReference type="NCBI Taxonomy" id="41688"/>
    <lineage>
        <taxon>Eukaryota</taxon>
        <taxon>Fungi</taxon>
        <taxon>Dikarya</taxon>
        <taxon>Ascomycota</taxon>
        <taxon>Pezizomycotina</taxon>
        <taxon>Sordariomycetes</taxon>
        <taxon>Hypocreomycetidae</taxon>
        <taxon>Microascales</taxon>
        <taxon>Microascaceae</taxon>
        <taxon>Lomentospora</taxon>
    </lineage>
</organism>
<reference evidence="11 12" key="1">
    <citation type="journal article" date="2017" name="G3 (Bethesda)">
        <title>First Draft Genome Sequence of the Pathogenic Fungus Lomentospora prolificans (Formerly Scedosporium prolificans).</title>
        <authorList>
            <person name="Luo R."/>
            <person name="Zimin A."/>
            <person name="Workman R."/>
            <person name="Fan Y."/>
            <person name="Pertea G."/>
            <person name="Grossman N."/>
            <person name="Wear M.P."/>
            <person name="Jia B."/>
            <person name="Miller H."/>
            <person name="Casadevall A."/>
            <person name="Timp W."/>
            <person name="Zhang S.X."/>
            <person name="Salzberg S.L."/>
        </authorList>
    </citation>
    <scope>NUCLEOTIDE SEQUENCE [LARGE SCALE GENOMIC DNA]</scope>
    <source>
        <strain evidence="11 12">JHH-5317</strain>
    </source>
</reference>
<dbReference type="GO" id="GO:0016567">
    <property type="term" value="P:protein ubiquitination"/>
    <property type="evidence" value="ECO:0007669"/>
    <property type="project" value="UniProtKB-ARBA"/>
</dbReference>
<dbReference type="EC" id="2.3.2.27" evidence="2"/>
<dbReference type="Pfam" id="PF13639">
    <property type="entry name" value="zf-RING_2"/>
    <property type="match status" value="1"/>
</dbReference>
<dbReference type="GO" id="GO:0006511">
    <property type="term" value="P:ubiquitin-dependent protein catabolic process"/>
    <property type="evidence" value="ECO:0007669"/>
    <property type="project" value="TreeGrafter"/>
</dbReference>
<sequence>MSSGRGHLDATSGRTVVFCHDCRNEWYGDEEGQDLCPACGNDIIEIVSPENDPRDIYDDDGLTASTPEARRHPEDSDPEEADIEEQMLPGHTTGLSGGLPRVPWLHRHQEVRNEPPTGPQDPRQPPRNPADIHDSEVIFHRFLDMIGGFGAGRSFPGMATQNRETFTTLGGGSLRRTTITSGNGTTSVTITSGSIPFAPRRLGGDDGPAFDQYVASHKPPSVLAHVFRWYLAANDTLSVFRTMLGGSGPRSPLDREGAEGSDTEQGEGADRTPRDPAGELLISLQNLLGLIVDPGNARHGDAVYTQEALDRIISNLMEANPQSNAAPPASEAALAGLERKKMDSDMLAQAGGSVECTVCIDDIKVGEEVVYLPCKHWFHETCVVMWLREHNTCPICRTSIEPNNAGGNRNPPAASPNPASQPAPGLDGRLPGMQPRPEPQFRVQDPSTLPRGRTFGWQAFIDSNSGRRPGGGFSSDPHDHLSRNTSSISADRDQRWPNSGSRRSSVSPPNTSAHGSRTRTRSPSTNSRRSAPPDQDNQRESSSRPFSWIRDHFGRSNR</sequence>
<dbReference type="Proteomes" id="UP000233524">
    <property type="component" value="Unassembled WGS sequence"/>
</dbReference>
<dbReference type="OrthoDB" id="8062037at2759"/>
<protein>
    <recommendedName>
        <fullName evidence="2">RING-type E3 ubiquitin transferase</fullName>
        <ecNumber evidence="2">2.3.2.27</ecNumber>
    </recommendedName>
</protein>
<dbReference type="InterPro" id="IPR001841">
    <property type="entry name" value="Znf_RING"/>
</dbReference>
<feature type="domain" description="RING-type" evidence="10">
    <location>
        <begin position="356"/>
        <end position="397"/>
    </location>
</feature>
<evidence type="ECO:0000256" key="1">
    <source>
        <dbReference type="ARBA" id="ARBA00000900"/>
    </source>
</evidence>
<keyword evidence="7" id="KW-0862">Zinc</keyword>
<evidence type="ECO:0000256" key="5">
    <source>
        <dbReference type="ARBA" id="ARBA00022771"/>
    </source>
</evidence>
<dbReference type="GO" id="GO:0061630">
    <property type="term" value="F:ubiquitin protein ligase activity"/>
    <property type="evidence" value="ECO:0007669"/>
    <property type="project" value="UniProtKB-EC"/>
</dbReference>
<name>A0A2N3N9V3_9PEZI</name>
<dbReference type="PANTHER" id="PTHR45931">
    <property type="entry name" value="SI:CH211-59O9.10"/>
    <property type="match status" value="1"/>
</dbReference>
<comment type="caution">
    <text evidence="11">The sequence shown here is derived from an EMBL/GenBank/DDBJ whole genome shotgun (WGS) entry which is preliminary data.</text>
</comment>
<feature type="region of interest" description="Disordered" evidence="9">
    <location>
        <begin position="111"/>
        <end position="131"/>
    </location>
</feature>
<evidence type="ECO:0000313" key="12">
    <source>
        <dbReference type="Proteomes" id="UP000233524"/>
    </source>
</evidence>
<dbReference type="FunFam" id="3.30.40.10:FF:000127">
    <property type="entry name" value="E3 ubiquitin-protein ligase RNF181"/>
    <property type="match status" value="1"/>
</dbReference>
<keyword evidence="3" id="KW-0808">Transferase</keyword>
<dbReference type="GO" id="GO:0005634">
    <property type="term" value="C:nucleus"/>
    <property type="evidence" value="ECO:0007669"/>
    <property type="project" value="TreeGrafter"/>
</dbReference>
<evidence type="ECO:0000313" key="11">
    <source>
        <dbReference type="EMBL" id="PKS09226.1"/>
    </source>
</evidence>
<evidence type="ECO:0000256" key="7">
    <source>
        <dbReference type="ARBA" id="ARBA00022833"/>
    </source>
</evidence>
<evidence type="ECO:0000259" key="10">
    <source>
        <dbReference type="PROSITE" id="PS50089"/>
    </source>
</evidence>
<dbReference type="SMART" id="SM00184">
    <property type="entry name" value="RING"/>
    <property type="match status" value="1"/>
</dbReference>
<feature type="compositionally biased region" description="Polar residues" evidence="9">
    <location>
        <begin position="496"/>
        <end position="515"/>
    </location>
</feature>
<dbReference type="STRING" id="41688.A0A2N3N9V3"/>
<evidence type="ECO:0000256" key="8">
    <source>
        <dbReference type="PROSITE-ProRule" id="PRU00175"/>
    </source>
</evidence>
<evidence type="ECO:0000256" key="9">
    <source>
        <dbReference type="SAM" id="MobiDB-lite"/>
    </source>
</evidence>
<evidence type="ECO:0000256" key="4">
    <source>
        <dbReference type="ARBA" id="ARBA00022723"/>
    </source>
</evidence>
<dbReference type="InterPro" id="IPR051834">
    <property type="entry name" value="RING_finger_E3_ligase"/>
</dbReference>
<dbReference type="Gene3D" id="3.30.40.10">
    <property type="entry name" value="Zinc/RING finger domain, C3HC4 (zinc finger)"/>
    <property type="match status" value="1"/>
</dbReference>
<proteinExistence type="predicted"/>
<dbReference type="AlphaFoldDB" id="A0A2N3N9V3"/>
<feature type="compositionally biased region" description="Basic and acidic residues" evidence="9">
    <location>
        <begin position="549"/>
        <end position="558"/>
    </location>
</feature>
<dbReference type="InParanoid" id="A0A2N3N9V3"/>
<feature type="region of interest" description="Disordered" evidence="9">
    <location>
        <begin position="403"/>
        <end position="558"/>
    </location>
</feature>
<keyword evidence="12" id="KW-1185">Reference proteome</keyword>
<comment type="catalytic activity">
    <reaction evidence="1">
        <text>S-ubiquitinyl-[E2 ubiquitin-conjugating enzyme]-L-cysteine + [acceptor protein]-L-lysine = [E2 ubiquitin-conjugating enzyme]-L-cysteine + N(6)-ubiquitinyl-[acceptor protein]-L-lysine.</text>
        <dbReference type="EC" id="2.3.2.27"/>
    </reaction>
</comment>
<dbReference type="GO" id="GO:0008270">
    <property type="term" value="F:zinc ion binding"/>
    <property type="evidence" value="ECO:0007669"/>
    <property type="project" value="UniProtKB-KW"/>
</dbReference>
<keyword evidence="5 8" id="KW-0863">Zinc-finger</keyword>
<keyword evidence="4" id="KW-0479">Metal-binding</keyword>
<feature type="compositionally biased region" description="Low complexity" evidence="9">
    <location>
        <begin position="521"/>
        <end position="533"/>
    </location>
</feature>
<feature type="region of interest" description="Disordered" evidence="9">
    <location>
        <begin position="247"/>
        <end position="276"/>
    </location>
</feature>
<evidence type="ECO:0000256" key="6">
    <source>
        <dbReference type="ARBA" id="ARBA00022786"/>
    </source>
</evidence>
<dbReference type="PROSITE" id="PS50089">
    <property type="entry name" value="ZF_RING_2"/>
    <property type="match status" value="1"/>
</dbReference>
<evidence type="ECO:0000256" key="2">
    <source>
        <dbReference type="ARBA" id="ARBA00012483"/>
    </source>
</evidence>
<dbReference type="VEuPathDB" id="FungiDB:jhhlp_003840"/>
<feature type="region of interest" description="Disordered" evidence="9">
    <location>
        <begin position="50"/>
        <end position="81"/>
    </location>
</feature>
<keyword evidence="6" id="KW-0833">Ubl conjugation pathway</keyword>